<dbReference type="AlphaFoldDB" id="A0A915IHE5"/>
<sequence>MNVCTSIFRAKSMRISTTTIWKAIGLENPGGEYKINSGTKATIVLTIKCLISRQSPLPLCSNNSENSICAKILLIKRFEALLLNKSSDFTKLAFCLFKEKFVKCIKLTFLLAVDGLENKNYTAKFFVWECLILRIFFLFYSKLFDLDNFLSLDFPYNKNSIKERTKIKRQ</sequence>
<reference evidence="2" key="1">
    <citation type="submission" date="2022-11" db="UniProtKB">
        <authorList>
            <consortium name="WormBaseParasite"/>
        </authorList>
    </citation>
    <scope>IDENTIFICATION</scope>
</reference>
<evidence type="ECO:0000313" key="1">
    <source>
        <dbReference type="Proteomes" id="UP000887565"/>
    </source>
</evidence>
<evidence type="ECO:0000313" key="2">
    <source>
        <dbReference type="WBParaSite" id="nRc.2.0.1.t13596-RA"/>
    </source>
</evidence>
<accession>A0A915IHE5</accession>
<organism evidence="1 2">
    <name type="scientific">Romanomermis culicivorax</name>
    <name type="common">Nematode worm</name>
    <dbReference type="NCBI Taxonomy" id="13658"/>
    <lineage>
        <taxon>Eukaryota</taxon>
        <taxon>Metazoa</taxon>
        <taxon>Ecdysozoa</taxon>
        <taxon>Nematoda</taxon>
        <taxon>Enoplea</taxon>
        <taxon>Dorylaimia</taxon>
        <taxon>Mermithida</taxon>
        <taxon>Mermithoidea</taxon>
        <taxon>Mermithidae</taxon>
        <taxon>Romanomermis</taxon>
    </lineage>
</organism>
<name>A0A915IHE5_ROMCU</name>
<protein>
    <submittedName>
        <fullName evidence="2">Uncharacterized protein</fullName>
    </submittedName>
</protein>
<keyword evidence="1" id="KW-1185">Reference proteome</keyword>
<dbReference type="Proteomes" id="UP000887565">
    <property type="component" value="Unplaced"/>
</dbReference>
<proteinExistence type="predicted"/>
<dbReference type="WBParaSite" id="nRc.2.0.1.t13596-RA">
    <property type="protein sequence ID" value="nRc.2.0.1.t13596-RA"/>
    <property type="gene ID" value="nRc.2.0.1.g13596"/>
</dbReference>